<proteinExistence type="predicted"/>
<gene>
    <name evidence="4" type="ORF">ETB97_002158</name>
</gene>
<evidence type="ECO:0000259" key="2">
    <source>
        <dbReference type="Pfam" id="PF24883"/>
    </source>
</evidence>
<organism evidence="4 5">
    <name type="scientific">Petromyces alliaceus</name>
    <name type="common">Aspergillus alliaceus</name>
    <dbReference type="NCBI Taxonomy" id="209559"/>
    <lineage>
        <taxon>Eukaryota</taxon>
        <taxon>Fungi</taxon>
        <taxon>Dikarya</taxon>
        <taxon>Ascomycota</taxon>
        <taxon>Pezizomycotina</taxon>
        <taxon>Eurotiomycetes</taxon>
        <taxon>Eurotiomycetidae</taxon>
        <taxon>Eurotiales</taxon>
        <taxon>Aspergillaceae</taxon>
        <taxon>Aspergillus</taxon>
        <taxon>Aspergillus subgen. Circumdati</taxon>
    </lineage>
</organism>
<keyword evidence="5" id="KW-1185">Reference proteome</keyword>
<dbReference type="EMBL" id="SPNV01000146">
    <property type="protein sequence ID" value="KAF5859961.1"/>
    <property type="molecule type" value="Genomic_DNA"/>
</dbReference>
<protein>
    <recommendedName>
        <fullName evidence="6">NACHT domain-containing protein</fullName>
    </recommendedName>
</protein>
<dbReference type="Proteomes" id="UP000541154">
    <property type="component" value="Unassembled WGS sequence"/>
</dbReference>
<evidence type="ECO:0000256" key="1">
    <source>
        <dbReference type="ARBA" id="ARBA00022737"/>
    </source>
</evidence>
<feature type="domain" description="Nephrocystin 3-like N-terminal" evidence="2">
    <location>
        <begin position="271"/>
        <end position="435"/>
    </location>
</feature>
<evidence type="ECO:0000259" key="3">
    <source>
        <dbReference type="Pfam" id="PF25053"/>
    </source>
</evidence>
<evidence type="ECO:0000313" key="4">
    <source>
        <dbReference type="EMBL" id="KAF5859961.1"/>
    </source>
</evidence>
<dbReference type="InterPro" id="IPR056693">
    <property type="entry name" value="DUF7791"/>
</dbReference>
<dbReference type="AlphaFoldDB" id="A0A8H6A147"/>
<reference evidence="4 5" key="1">
    <citation type="submission" date="2019-04" db="EMBL/GenBank/DDBJ databases">
        <title>Aspergillus burnettii sp. nov., novel species from soil in southeast Queensland.</title>
        <authorList>
            <person name="Gilchrist C.L.M."/>
            <person name="Pitt J.I."/>
            <person name="Lange L."/>
            <person name="Lacey H.J."/>
            <person name="Vuong D."/>
            <person name="Midgley D.J."/>
            <person name="Greenfield P."/>
            <person name="Bradbury M."/>
            <person name="Lacey E."/>
            <person name="Busk P.K."/>
            <person name="Pilgaard B."/>
            <person name="Chooi Y.H."/>
            <person name="Piggott A.M."/>
        </authorList>
    </citation>
    <scope>NUCLEOTIDE SEQUENCE [LARGE SCALE GENOMIC DNA]</scope>
    <source>
        <strain evidence="4 5">FRR 5400</strain>
    </source>
</reference>
<evidence type="ECO:0008006" key="6">
    <source>
        <dbReference type="Google" id="ProtNLM"/>
    </source>
</evidence>
<dbReference type="InterPro" id="IPR027417">
    <property type="entry name" value="P-loop_NTPase"/>
</dbReference>
<name>A0A8H6A147_PETAA</name>
<feature type="domain" description="DUF7791" evidence="3">
    <location>
        <begin position="545"/>
        <end position="683"/>
    </location>
</feature>
<dbReference type="PANTHER" id="PTHR10039">
    <property type="entry name" value="AMELOGENIN"/>
    <property type="match status" value="1"/>
</dbReference>
<dbReference type="InterPro" id="IPR056884">
    <property type="entry name" value="NPHP3-like_N"/>
</dbReference>
<dbReference type="Pfam" id="PF25053">
    <property type="entry name" value="DUF7791"/>
    <property type="match status" value="1"/>
</dbReference>
<dbReference type="SUPFAM" id="SSF52540">
    <property type="entry name" value="P-loop containing nucleoside triphosphate hydrolases"/>
    <property type="match status" value="1"/>
</dbReference>
<accession>A0A8H6A147</accession>
<dbReference type="Pfam" id="PF24883">
    <property type="entry name" value="NPHP3_N"/>
    <property type="match status" value="1"/>
</dbReference>
<comment type="caution">
    <text evidence="4">The sequence shown here is derived from an EMBL/GenBank/DDBJ whole genome shotgun (WGS) entry which is preliminary data.</text>
</comment>
<dbReference type="Gene3D" id="3.40.50.300">
    <property type="entry name" value="P-loop containing nucleotide triphosphate hydrolases"/>
    <property type="match status" value="1"/>
</dbReference>
<dbReference type="PANTHER" id="PTHR10039:SF5">
    <property type="entry name" value="NACHT DOMAIN-CONTAINING PROTEIN"/>
    <property type="match status" value="1"/>
</dbReference>
<evidence type="ECO:0000313" key="5">
    <source>
        <dbReference type="Proteomes" id="UP000541154"/>
    </source>
</evidence>
<keyword evidence="1" id="KW-0677">Repeat</keyword>
<sequence>MEVDILPELSLSRVILQFLDFSFKLMSLGNGEPVDGLPITTGLNEIYTTLHRLRWGLASRLAMKWSSDGSMSVPEPRLQTTAQSCQALCEQLLAVVNELQLQHNSPRVAGSFRLTLRVVWKKKEIDMLEGRLEAYRKEMTIVLSIILRQSSIVHELQRLKNQNQQMEMKQTRRLKDITNSLREIRDQVISARMGISTTIEPHQLAHLVFAISDLAQSVSYTSNVQRFLRTLYFRAMKDRHTRIKAAHEKTFTWIFETKTGTITGSSTNLGIHNWLRSDSGIYWVSGKPASGKSTVMKYLATHPETHDSLRLWAGNKRLIVASYFFCGAGTAMQKSQAGLLQTLLYDIFRYHPDLICVTCLSRWEGVKFDQQGDTAWCLEDLLEALNTLVGQTTIPSKFCFFIDGLDEYTGDHLEIINLLDSLAQSENIKICLSSRPWGMFEDAYGARADHKLYLENLTQDDMKAYIQSEFCHHPEWESLVQKDSRYHAFVTEIAERAQGVFFWLVLVVRLLREGISNGDTLSFLQKRLRRIPGDLNMFFEYMLESLDPIYETCVSHIFTIALTAPGPLPLMVYTFVESELEDENYALLEGAKPLGMRETRQQLDQARRQLDGRYKGLLHVSQRWNDQRALRFRVGLSHRTFRDFLADEMQLQFSNNLPRNFDAHLSLLKAYVATMKMVARTKTPDDSIDFLQAFRDDAMYYARQVELRTKRPTTELLDEIAHVLERSLSPSRTNAMTECV</sequence>